<feature type="transmembrane region" description="Helical" evidence="6">
    <location>
        <begin position="129"/>
        <end position="149"/>
    </location>
</feature>
<dbReference type="NCBIfam" id="TIGR00765">
    <property type="entry name" value="yihY_not_rbn"/>
    <property type="match status" value="1"/>
</dbReference>
<dbReference type="EMBL" id="AGEG01000001">
    <property type="protein sequence ID" value="EHR38374.1"/>
    <property type="molecule type" value="Genomic_DNA"/>
</dbReference>
<feature type="transmembrane region" description="Helical" evidence="6">
    <location>
        <begin position="240"/>
        <end position="264"/>
    </location>
</feature>
<feature type="transmembrane region" description="Helical" evidence="6">
    <location>
        <begin position="89"/>
        <end position="108"/>
    </location>
</feature>
<dbReference type="OrthoDB" id="9775903at2"/>
<evidence type="ECO:0000256" key="5">
    <source>
        <dbReference type="ARBA" id="ARBA00023136"/>
    </source>
</evidence>
<keyword evidence="4 6" id="KW-1133">Transmembrane helix</keyword>
<evidence type="ECO:0000256" key="4">
    <source>
        <dbReference type="ARBA" id="ARBA00022989"/>
    </source>
</evidence>
<feature type="transmembrane region" description="Helical" evidence="6">
    <location>
        <begin position="169"/>
        <end position="193"/>
    </location>
</feature>
<keyword evidence="8" id="KW-1185">Reference proteome</keyword>
<dbReference type="eggNOG" id="COG1295">
    <property type="taxonomic scope" value="Bacteria"/>
</dbReference>
<dbReference type="PATRIC" id="fig|883113.3.peg.85"/>
<dbReference type="PANTHER" id="PTHR30213:SF0">
    <property type="entry name" value="UPF0761 MEMBRANE PROTEIN YIHY"/>
    <property type="match status" value="1"/>
</dbReference>
<comment type="caution">
    <text evidence="7">The sequence shown here is derived from an EMBL/GenBank/DDBJ whole genome shotgun (WGS) entry which is preliminary data.</text>
</comment>
<gene>
    <name evidence="7" type="ORF">HMPREF9708_00084</name>
</gene>
<sequence length="321" mass="36035">MDAKPLDRLVKVFQVNRQQTAFASYAAELSFYLILAMIPILLAFANVLAILPVESQGILKALESAIPDQVQAILLPMVSSYLANTSTSAFSLGLLISLWPASQVFNTIQRIFNTIYKAKPRANFILTRGLAYVFTLFIVVVVFIISFFFMFGEFILDFLNQHLLINLTWLAQLAHQGGVFAGLVLFVMLVLLYKYLPNVNQSFRAAVPGALFCLLGFHLVFQIFGIYAAFFSKSINSNSAIGVVIVVLLWLYLNTMVLTMGAYVNVIYHDYRTMSYPQLVEAALTFKTWSHQSADYQEELKAQPFLTGTLTKELPESTDEE</sequence>
<dbReference type="AlphaFoldDB" id="H3NGU5"/>
<evidence type="ECO:0000256" key="1">
    <source>
        <dbReference type="ARBA" id="ARBA00004651"/>
    </source>
</evidence>
<proteinExistence type="predicted"/>
<dbReference type="Pfam" id="PF03631">
    <property type="entry name" value="Virul_fac_BrkB"/>
    <property type="match status" value="1"/>
</dbReference>
<evidence type="ECO:0000256" key="6">
    <source>
        <dbReference type="SAM" id="Phobius"/>
    </source>
</evidence>
<keyword evidence="3 6" id="KW-0812">Transmembrane</keyword>
<dbReference type="GO" id="GO:0005886">
    <property type="term" value="C:plasma membrane"/>
    <property type="evidence" value="ECO:0007669"/>
    <property type="project" value="UniProtKB-SubCell"/>
</dbReference>
<evidence type="ECO:0000256" key="2">
    <source>
        <dbReference type="ARBA" id="ARBA00022475"/>
    </source>
</evidence>
<dbReference type="InterPro" id="IPR017039">
    <property type="entry name" value="Virul_fac_BrkB"/>
</dbReference>
<keyword evidence="5 6" id="KW-0472">Membrane</keyword>
<feature type="transmembrane region" description="Helical" evidence="6">
    <location>
        <begin position="205"/>
        <end position="228"/>
    </location>
</feature>
<dbReference type="STRING" id="883113.HMPREF9708_00084"/>
<organism evidence="7 8">
    <name type="scientific">Facklamia languida CCUG 37842</name>
    <dbReference type="NCBI Taxonomy" id="883113"/>
    <lineage>
        <taxon>Bacteria</taxon>
        <taxon>Bacillati</taxon>
        <taxon>Bacillota</taxon>
        <taxon>Bacilli</taxon>
        <taxon>Lactobacillales</taxon>
        <taxon>Aerococcaceae</taxon>
        <taxon>Facklamia</taxon>
    </lineage>
</organism>
<accession>H3NGU5</accession>
<protein>
    <submittedName>
        <fullName evidence="7">YihY family protein</fullName>
    </submittedName>
</protein>
<evidence type="ECO:0000256" key="3">
    <source>
        <dbReference type="ARBA" id="ARBA00022692"/>
    </source>
</evidence>
<evidence type="ECO:0000313" key="8">
    <source>
        <dbReference type="Proteomes" id="UP000006190"/>
    </source>
</evidence>
<dbReference type="RefSeq" id="WP_006307949.1">
    <property type="nucleotide sequence ID" value="NZ_JH601133.1"/>
</dbReference>
<name>H3NGU5_9LACT</name>
<dbReference type="Proteomes" id="UP000006190">
    <property type="component" value="Unassembled WGS sequence"/>
</dbReference>
<feature type="transmembrane region" description="Helical" evidence="6">
    <location>
        <begin position="31"/>
        <end position="53"/>
    </location>
</feature>
<reference evidence="7 8" key="1">
    <citation type="submission" date="2012-01" db="EMBL/GenBank/DDBJ databases">
        <title>The Genome Sequence of Facklamia languida CCUG 37842.</title>
        <authorList>
            <consortium name="The Broad Institute Genome Sequencing Platform"/>
            <person name="Earl A."/>
            <person name="Ward D."/>
            <person name="Feldgarden M."/>
            <person name="Gevers D."/>
            <person name="Huys G."/>
            <person name="Young S.K."/>
            <person name="Zeng Q."/>
            <person name="Gargeya S."/>
            <person name="Fitzgerald M."/>
            <person name="Haas B."/>
            <person name="Abouelleil A."/>
            <person name="Alvarado L."/>
            <person name="Arachchi H.M."/>
            <person name="Berlin A."/>
            <person name="Chapman S.B."/>
            <person name="Gearin G."/>
            <person name="Goldberg J."/>
            <person name="Griggs A."/>
            <person name="Gujja S."/>
            <person name="Hansen M."/>
            <person name="Heiman D."/>
            <person name="Howarth C."/>
            <person name="Larimer J."/>
            <person name="Lui A."/>
            <person name="MacDonald P.J.P."/>
            <person name="McCowen C."/>
            <person name="Montmayeur A."/>
            <person name="Murphy C."/>
            <person name="Neiman D."/>
            <person name="Pearson M."/>
            <person name="Priest M."/>
            <person name="Roberts A."/>
            <person name="Saif S."/>
            <person name="Shea T."/>
            <person name="Sisk P."/>
            <person name="Stolte C."/>
            <person name="Sykes S."/>
            <person name="Wortman J."/>
            <person name="Nusbaum C."/>
            <person name="Birren B."/>
        </authorList>
    </citation>
    <scope>NUCLEOTIDE SEQUENCE [LARGE SCALE GENOMIC DNA]</scope>
    <source>
        <strain evidence="7 8">CCUG 37842</strain>
    </source>
</reference>
<dbReference type="HOGENOM" id="CLU_045539_4_0_9"/>
<keyword evidence="2" id="KW-1003">Cell membrane</keyword>
<comment type="subcellular location">
    <subcellularLocation>
        <location evidence="1">Cell membrane</location>
        <topology evidence="1">Multi-pass membrane protein</topology>
    </subcellularLocation>
</comment>
<dbReference type="PANTHER" id="PTHR30213">
    <property type="entry name" value="INNER MEMBRANE PROTEIN YHJD"/>
    <property type="match status" value="1"/>
</dbReference>
<evidence type="ECO:0000313" key="7">
    <source>
        <dbReference type="EMBL" id="EHR38374.1"/>
    </source>
</evidence>